<dbReference type="InterPro" id="IPR012337">
    <property type="entry name" value="RNaseH-like_sf"/>
</dbReference>
<evidence type="ECO:0008006" key="7">
    <source>
        <dbReference type="Google" id="ProtNLM"/>
    </source>
</evidence>
<feature type="region of interest" description="Disordered" evidence="2">
    <location>
        <begin position="76"/>
        <end position="132"/>
    </location>
</feature>
<dbReference type="Gene3D" id="3.10.10.10">
    <property type="entry name" value="HIV Type 1 Reverse Transcriptase, subunit A, domain 1"/>
    <property type="match status" value="1"/>
</dbReference>
<feature type="domain" description="Reverse transcriptase" evidence="3">
    <location>
        <begin position="592"/>
        <end position="771"/>
    </location>
</feature>
<feature type="compositionally biased region" description="Basic and acidic residues" evidence="2">
    <location>
        <begin position="485"/>
        <end position="497"/>
    </location>
</feature>
<feature type="compositionally biased region" description="Basic and acidic residues" evidence="2">
    <location>
        <begin position="109"/>
        <end position="120"/>
    </location>
</feature>
<accession>A0ABM4WQC5</accession>
<dbReference type="InterPro" id="IPR043128">
    <property type="entry name" value="Rev_trsase/Diguanyl_cyclase"/>
</dbReference>
<dbReference type="SUPFAM" id="SSF53098">
    <property type="entry name" value="Ribonuclease H-like"/>
    <property type="match status" value="1"/>
</dbReference>
<feature type="compositionally biased region" description="Basic and acidic residues" evidence="2">
    <location>
        <begin position="468"/>
        <end position="477"/>
    </location>
</feature>
<dbReference type="InterPro" id="IPR036397">
    <property type="entry name" value="RNaseH_sf"/>
</dbReference>
<feature type="compositionally biased region" description="Basic and acidic residues" evidence="2">
    <location>
        <begin position="76"/>
        <end position="96"/>
    </location>
</feature>
<evidence type="ECO:0000259" key="4">
    <source>
        <dbReference type="PROSITE" id="PS50879"/>
    </source>
</evidence>
<dbReference type="CDD" id="cd09279">
    <property type="entry name" value="RNase_HI_like"/>
    <property type="match status" value="1"/>
</dbReference>
<evidence type="ECO:0000313" key="5">
    <source>
        <dbReference type="Proteomes" id="UP001652660"/>
    </source>
</evidence>
<feature type="region of interest" description="Disordered" evidence="2">
    <location>
        <begin position="466"/>
        <end position="501"/>
    </location>
</feature>
<reference evidence="6" key="1">
    <citation type="submission" date="2025-08" db="UniProtKB">
        <authorList>
            <consortium name="RefSeq"/>
        </authorList>
    </citation>
    <scope>IDENTIFICATION</scope>
    <source>
        <tissue evidence="6">Leaves</tissue>
    </source>
</reference>
<dbReference type="PANTHER" id="PTHR48475">
    <property type="entry name" value="RIBONUCLEASE H"/>
    <property type="match status" value="1"/>
</dbReference>
<feature type="compositionally biased region" description="Polar residues" evidence="2">
    <location>
        <begin position="287"/>
        <end position="300"/>
    </location>
</feature>
<gene>
    <name evidence="6" type="primary">LOC140036458</name>
</gene>
<evidence type="ECO:0000259" key="3">
    <source>
        <dbReference type="PROSITE" id="PS50878"/>
    </source>
</evidence>
<dbReference type="Pfam" id="PF00078">
    <property type="entry name" value="RVT_1"/>
    <property type="match status" value="1"/>
</dbReference>
<feature type="compositionally biased region" description="Basic and acidic residues" evidence="2">
    <location>
        <begin position="212"/>
        <end position="229"/>
    </location>
</feature>
<feature type="domain" description="RNase H type-1" evidence="4">
    <location>
        <begin position="973"/>
        <end position="1102"/>
    </location>
</feature>
<protein>
    <recommendedName>
        <fullName evidence="7">Reverse transcriptase</fullName>
    </recommendedName>
</protein>
<feature type="compositionally biased region" description="Basic and acidic residues" evidence="2">
    <location>
        <begin position="236"/>
        <end position="248"/>
    </location>
</feature>
<name>A0ABM4WQC5_COFAR</name>
<keyword evidence="1" id="KW-0233">DNA recombination</keyword>
<dbReference type="Pfam" id="PF13456">
    <property type="entry name" value="RVT_3"/>
    <property type="match status" value="1"/>
</dbReference>
<dbReference type="PROSITE" id="PS50878">
    <property type="entry name" value="RT_POL"/>
    <property type="match status" value="1"/>
</dbReference>
<dbReference type="PROSITE" id="PS50879">
    <property type="entry name" value="RNASE_H_1"/>
    <property type="match status" value="1"/>
</dbReference>
<proteinExistence type="predicted"/>
<dbReference type="Pfam" id="PF17919">
    <property type="entry name" value="RT_RNaseH_2"/>
    <property type="match status" value="1"/>
</dbReference>
<dbReference type="Proteomes" id="UP001652660">
    <property type="component" value="Chromosome 2e"/>
</dbReference>
<sequence>MQQNPGESLRSYFQRFHEESVQIPNPNEQVTIAAFTHGLVARVFNTGIHKKYPRTLHELWLKVEKGIQAEDLNRMKKEVQAARPRADPRRGKETGRSEVGARSGFQSPSRDRRSVFDRISKGKPPIPESELTPLNTTRSRVLSVMEQNNLGKVPPKMFSSRDKRNSNLYCLYHRNIGHETEDCNDLKREIENLIRQGHLKQFIRRGGGQQRNEPRRDSRGDQRRDERRTSRSSCRPPEDPRETKRPPRDGSSGHGLGYGPNIAGVINTIAGGPTGGDSQNSRKRTYRQANPDQAESSSRLSEVISYGSSDPVPAASSSHEALVIEVLTNNYIVKKVYIDPGSSVDVMYLRTFESLKLARERMTPVRTPLVGFGGHVVHREGMVTLTVTLGHHPRCRTIAVNFVVVKADSPYNLLLGRPTLNTLLAVYSTYHLSFKFPTPAGVAEVSSDVCAARECYLATLQAASPSTSDRRTEKRSDILSIDSLDPQRAEKPPRLETGDEVEEISLDPTKPDQTVRIGICLPGFVKKGMVNLLKEYRDVFAWAANEVRGVPHHLMVHELNVDPQARPVKQKRRHLGSDRSRAVGEEVDKLLPAKIIREVQYPTWLSNLVMVKKDTGAWRMCVDFTDLNKACPKDCYPLPKVDTLVDSAMGYEILCFLDAFKGYHQIGMSPEDQEKTAFYTDQGTYCYTTMPFGLKNAGATYQRLVNQAFKAQIGRNVETYVDDILLKSQTTSSFLSDLREVLDVLRKTQMKLNPKKRVFGVTSGKFLGYLVSRRGIEANPDKVRAIQEMSPPRSIREVLKKADSFSWTEECQQAFEQLKEYLHHLPTLTSPRPRDRLFLYLSAAVEAVSAVLVREEGVQVPVYYVSRVLRDPETRNTQAEKLVLALIHAARRLKPYFLAHHVCLRTDQPLRQVLSRPEASGRLTKWDIKLGEYDLSYEPRTAIKAQALADFIAELTFDEVTEPTSANIPATAEPQRWILHVDGSSNSEGSGAGLLLEDPQGEVCSYALRFDFAASNNEAKYEAVIAGLQLARKLGATHILVYSDSQLVVCQILGEYEAREEVMHRYLSKVHQMIAHFESFEIQRIPRSQNKRADALSRLTSTSFSHLNRSVLVEVLAEPGYLEEVVCPVYPGDT</sequence>
<dbReference type="InterPro" id="IPR021109">
    <property type="entry name" value="Peptidase_aspartic_dom_sf"/>
</dbReference>
<dbReference type="InterPro" id="IPR002156">
    <property type="entry name" value="RNaseH_domain"/>
</dbReference>
<evidence type="ECO:0000313" key="6">
    <source>
        <dbReference type="RefSeq" id="XP_071933983.1"/>
    </source>
</evidence>
<dbReference type="InterPro" id="IPR041577">
    <property type="entry name" value="RT_RNaseH_2"/>
</dbReference>
<keyword evidence="5" id="KW-1185">Reference proteome</keyword>
<dbReference type="RefSeq" id="XP_071933983.1">
    <property type="nucleotide sequence ID" value="XM_072077882.1"/>
</dbReference>
<dbReference type="InterPro" id="IPR043502">
    <property type="entry name" value="DNA/RNA_pol_sf"/>
</dbReference>
<dbReference type="InterPro" id="IPR000477">
    <property type="entry name" value="RT_dom"/>
</dbReference>
<organism evidence="5 6">
    <name type="scientific">Coffea arabica</name>
    <name type="common">Arabian coffee</name>
    <dbReference type="NCBI Taxonomy" id="13443"/>
    <lineage>
        <taxon>Eukaryota</taxon>
        <taxon>Viridiplantae</taxon>
        <taxon>Streptophyta</taxon>
        <taxon>Embryophyta</taxon>
        <taxon>Tracheophyta</taxon>
        <taxon>Spermatophyta</taxon>
        <taxon>Magnoliopsida</taxon>
        <taxon>eudicotyledons</taxon>
        <taxon>Gunneridae</taxon>
        <taxon>Pentapetalae</taxon>
        <taxon>asterids</taxon>
        <taxon>lamiids</taxon>
        <taxon>Gentianales</taxon>
        <taxon>Rubiaceae</taxon>
        <taxon>Ixoroideae</taxon>
        <taxon>Gardenieae complex</taxon>
        <taxon>Bertiereae - Coffeeae clade</taxon>
        <taxon>Coffeeae</taxon>
        <taxon>Coffea</taxon>
    </lineage>
</organism>
<dbReference type="CDD" id="cd00303">
    <property type="entry name" value="retropepsin_like"/>
    <property type="match status" value="1"/>
</dbReference>
<evidence type="ECO:0000256" key="1">
    <source>
        <dbReference type="ARBA" id="ARBA00023172"/>
    </source>
</evidence>
<dbReference type="Gene3D" id="3.30.420.10">
    <property type="entry name" value="Ribonuclease H-like superfamily/Ribonuclease H"/>
    <property type="match status" value="1"/>
</dbReference>
<feature type="region of interest" description="Disordered" evidence="2">
    <location>
        <begin position="201"/>
        <end position="308"/>
    </location>
</feature>
<dbReference type="GeneID" id="140036458"/>
<dbReference type="SUPFAM" id="SSF56672">
    <property type="entry name" value="DNA/RNA polymerases"/>
    <property type="match status" value="1"/>
</dbReference>
<dbReference type="Gene3D" id="2.40.70.10">
    <property type="entry name" value="Acid Proteases"/>
    <property type="match status" value="1"/>
</dbReference>
<dbReference type="PANTHER" id="PTHR48475:SF2">
    <property type="entry name" value="RIBONUCLEASE H"/>
    <property type="match status" value="1"/>
</dbReference>
<evidence type="ECO:0000256" key="2">
    <source>
        <dbReference type="SAM" id="MobiDB-lite"/>
    </source>
</evidence>
<dbReference type="CDD" id="cd01647">
    <property type="entry name" value="RT_LTR"/>
    <property type="match status" value="1"/>
</dbReference>
<dbReference type="Gene3D" id="3.30.70.270">
    <property type="match status" value="2"/>
</dbReference>